<feature type="region of interest" description="Disordered" evidence="1">
    <location>
        <begin position="13"/>
        <end position="61"/>
    </location>
</feature>
<keyword evidence="3" id="KW-1185">Reference proteome</keyword>
<evidence type="ECO:0000313" key="2">
    <source>
        <dbReference type="EMBL" id="CAH9418362.1"/>
    </source>
</evidence>
<organism evidence="2 3">
    <name type="scientific">Streptomyces globisporus</name>
    <dbReference type="NCBI Taxonomy" id="1908"/>
    <lineage>
        <taxon>Bacteria</taxon>
        <taxon>Bacillati</taxon>
        <taxon>Actinomycetota</taxon>
        <taxon>Actinomycetes</taxon>
        <taxon>Kitasatosporales</taxon>
        <taxon>Streptomycetaceae</taxon>
        <taxon>Streptomyces</taxon>
    </lineage>
</organism>
<comment type="caution">
    <text evidence="2">The sequence shown here is derived from an EMBL/GenBank/DDBJ whole genome shotgun (WGS) entry which is preliminary data.</text>
</comment>
<evidence type="ECO:0000256" key="1">
    <source>
        <dbReference type="SAM" id="MobiDB-lite"/>
    </source>
</evidence>
<gene>
    <name evidence="2" type="ORF">SGL43_05411</name>
</gene>
<proteinExistence type="predicted"/>
<evidence type="ECO:0000313" key="3">
    <source>
        <dbReference type="Proteomes" id="UP001154015"/>
    </source>
</evidence>
<dbReference type="EMBL" id="CAKXYP010000018">
    <property type="protein sequence ID" value="CAH9418362.1"/>
    <property type="molecule type" value="Genomic_DNA"/>
</dbReference>
<dbReference type="Proteomes" id="UP001154015">
    <property type="component" value="Unassembled WGS sequence"/>
</dbReference>
<protein>
    <submittedName>
        <fullName evidence="2">Uncharacterized protein</fullName>
    </submittedName>
</protein>
<name>A0ABN8V6G2_STRGL</name>
<accession>A0ABN8V6G2</accession>
<reference evidence="2" key="1">
    <citation type="submission" date="2022-03" db="EMBL/GenBank/DDBJ databases">
        <authorList>
            <person name="Leyn A S."/>
        </authorList>
    </citation>
    <scope>NUCLEOTIDE SEQUENCE</scope>
    <source>
        <strain evidence="2">Streptomyces globisporus 4-3</strain>
    </source>
</reference>
<sequence length="61" mass="6336">MTRPEHGRLIVGTERGRNCSRARSAPEPPAVPVIGRPAHAPGQGSGIPGQLGPSPRGVHRV</sequence>